<proteinExistence type="predicted"/>
<dbReference type="GeneID" id="64630758"/>
<name>A0A9P7J866_9AGAM</name>
<keyword evidence="2" id="KW-1185">Reference proteome</keyword>
<accession>A0A9P7J866</accession>
<dbReference type="OrthoDB" id="3197787at2759"/>
<evidence type="ECO:0000313" key="1">
    <source>
        <dbReference type="EMBL" id="KAG1808185.1"/>
    </source>
</evidence>
<dbReference type="AlphaFoldDB" id="A0A9P7J866"/>
<comment type="caution">
    <text evidence="1">The sequence shown here is derived from an EMBL/GenBank/DDBJ whole genome shotgun (WGS) entry which is preliminary data.</text>
</comment>
<evidence type="ECO:0000313" key="2">
    <source>
        <dbReference type="Proteomes" id="UP000807769"/>
    </source>
</evidence>
<organism evidence="1 2">
    <name type="scientific">Suillus subaureus</name>
    <dbReference type="NCBI Taxonomy" id="48587"/>
    <lineage>
        <taxon>Eukaryota</taxon>
        <taxon>Fungi</taxon>
        <taxon>Dikarya</taxon>
        <taxon>Basidiomycota</taxon>
        <taxon>Agaricomycotina</taxon>
        <taxon>Agaricomycetes</taxon>
        <taxon>Agaricomycetidae</taxon>
        <taxon>Boletales</taxon>
        <taxon>Suillineae</taxon>
        <taxon>Suillaceae</taxon>
        <taxon>Suillus</taxon>
    </lineage>
</organism>
<sequence length="217" mass="25283">MWLHMCHCHRPQRRQYKTLQHFFKIVLSSLVTMLASSPNQAKALCTSPLPSPSKSRRRPVPLRLQSLGVLTKLTRSSKHPTLTLDFSDNTTFQILVDGYDPVHRGLPKELEMDSSLEQLLTTGQAHVEWTIKDCALITLTDKAFESREREQRWDQNHTGVAFRFFEDQMWHCVWATMTDHDQGTCVFRSYDDVYIDQLHRSPRKLRAHVPDSPIDLR</sequence>
<reference evidence="1" key="1">
    <citation type="journal article" date="2020" name="New Phytol.">
        <title>Comparative genomics reveals dynamic genome evolution in host specialist ectomycorrhizal fungi.</title>
        <authorList>
            <person name="Lofgren L.A."/>
            <person name="Nguyen N.H."/>
            <person name="Vilgalys R."/>
            <person name="Ruytinx J."/>
            <person name="Liao H.L."/>
            <person name="Branco S."/>
            <person name="Kuo A."/>
            <person name="LaButti K."/>
            <person name="Lipzen A."/>
            <person name="Andreopoulos W."/>
            <person name="Pangilinan J."/>
            <person name="Riley R."/>
            <person name="Hundley H."/>
            <person name="Na H."/>
            <person name="Barry K."/>
            <person name="Grigoriev I.V."/>
            <person name="Stajich J.E."/>
            <person name="Kennedy P.G."/>
        </authorList>
    </citation>
    <scope>NUCLEOTIDE SEQUENCE</scope>
    <source>
        <strain evidence="1">MN1</strain>
    </source>
</reference>
<dbReference type="Proteomes" id="UP000807769">
    <property type="component" value="Unassembled WGS sequence"/>
</dbReference>
<protein>
    <submittedName>
        <fullName evidence="1">Uncharacterized protein</fullName>
    </submittedName>
</protein>
<dbReference type="RefSeq" id="XP_041188469.1">
    <property type="nucleotide sequence ID" value="XM_041336741.1"/>
</dbReference>
<dbReference type="EMBL" id="JABBWG010000039">
    <property type="protein sequence ID" value="KAG1808185.1"/>
    <property type="molecule type" value="Genomic_DNA"/>
</dbReference>
<gene>
    <name evidence="1" type="ORF">BJ212DRAFT_1383860</name>
</gene>